<dbReference type="SUPFAM" id="SSF53300">
    <property type="entry name" value="vWA-like"/>
    <property type="match status" value="1"/>
</dbReference>
<dbReference type="InterPro" id="IPR002035">
    <property type="entry name" value="VWF_A"/>
</dbReference>
<dbReference type="InterPro" id="IPR036465">
    <property type="entry name" value="vWFA_dom_sf"/>
</dbReference>
<dbReference type="PROSITE" id="PS50234">
    <property type="entry name" value="VWFA"/>
    <property type="match status" value="1"/>
</dbReference>
<evidence type="ECO:0000259" key="2">
    <source>
        <dbReference type="PROSITE" id="PS50234"/>
    </source>
</evidence>
<dbReference type="InterPro" id="IPR013694">
    <property type="entry name" value="VIT"/>
</dbReference>
<proteinExistence type="predicted"/>
<dbReference type="PANTHER" id="PTHR45737:SF6">
    <property type="entry name" value="VON WILLEBRAND FACTOR A DOMAIN-CONTAINING PROTEIN 5A"/>
    <property type="match status" value="1"/>
</dbReference>
<feature type="region of interest" description="Disordered" evidence="1">
    <location>
        <begin position="778"/>
        <end position="852"/>
    </location>
</feature>
<feature type="compositionally biased region" description="Polar residues" evidence="1">
    <location>
        <begin position="1055"/>
        <end position="1068"/>
    </location>
</feature>
<dbReference type="OrthoDB" id="539169at2759"/>
<feature type="compositionally biased region" description="Low complexity" evidence="1">
    <location>
        <begin position="793"/>
        <end position="810"/>
    </location>
</feature>
<feature type="compositionally biased region" description="Polar residues" evidence="1">
    <location>
        <begin position="827"/>
        <end position="839"/>
    </location>
</feature>
<dbReference type="SMART" id="SM00609">
    <property type="entry name" value="VIT"/>
    <property type="match status" value="1"/>
</dbReference>
<dbReference type="OMA" id="CDKAKPL"/>
<dbReference type="Pfam" id="PF13768">
    <property type="entry name" value="VWA_3"/>
    <property type="match status" value="2"/>
</dbReference>
<feature type="domain" description="VIT" evidence="3">
    <location>
        <begin position="23"/>
        <end position="151"/>
    </location>
</feature>
<dbReference type="PANTHER" id="PTHR45737">
    <property type="entry name" value="VON WILLEBRAND FACTOR A DOMAIN-CONTAINING PROTEIN 5A"/>
    <property type="match status" value="1"/>
</dbReference>
<gene>
    <name evidence="4" type="ORF">KFL_010550020</name>
</gene>
<feature type="compositionally biased region" description="Gly residues" evidence="1">
    <location>
        <begin position="1275"/>
        <end position="1284"/>
    </location>
</feature>
<name>A0A1Y1IWB4_KLENI</name>
<dbReference type="Pfam" id="PF08487">
    <property type="entry name" value="VIT"/>
    <property type="match status" value="1"/>
</dbReference>
<sequence length="1432" mass="146955">MATAVSMMSDDEINAARETEEDKEAGFGALASERGMFPLRSVKVFAKLTGLCSHVTLDQTFLNAFDTPLEATYIFPLPPQAAVTSFRLEVKNRVVEGVIKERGEARQEYSQAVQTGHRAAIAEEERQGVFSIRVGNIGSGEIASVRLTMAAPLPFADGEATFRFPLLVAPRYIPGVGLSGMDVGGGVGKDTNETPDASRITPPQRVTLPGFPDPIHLGIEVEFDVTSLPVSNVRCSLHTVEVSDVSQTATSPTLAIRRLRLDPTGDCRLNRDFILRFNVVDNSALEKVTASLMMSDDADDESEEGTWHLTLVAPQGAGNAGGKTPRDVVFVVDRSGSMAGWKMLAARDAIAKMVNRLSDEDNFTVLAFDNSIESPLFTTGTPSSDQWGSSSFPQRSAFGQPASTSAFGQTSIFGKSPCLNAFGGTTQTRAFDQLAPTAATSGPPQTSPFGKTPSATTFGGPPQTGLVGQPPSTTTFGAPPQTGLFGQPPSTTTFGAPPHTSIFGQPLPPTATLQTSLFAHTPSTKAFGAPPHCGLFGQTSATPPQTSLFGGTPFTNAPITHPPLSLLSQLVVHSPPTNPGSNAANLVPASQNNRQRAATFLSNLTARGGTEMAAPLLAAADALRGLGVSAAPAEDSGGFWPARGVEDAPVRDRIMVLVTDGQVGNEDWILGQLAPKLQGVRIFTLGIDQSVNEAFLRRLAALSPGGACELVESQGRLRYAMDRIHRLICAPLLTDVQIDGPRGRGVEPLAHTVTPSSLPGLFPGVPVVVSGRYRKRGYGGSEMETRINGEEGQTGQVSKGSGQVSGSVDQTEGETGQVNGEVDCSESETGQVSRGSGQISGKPENTGEETGPVEESIYVTVTGKTAAGENGTEIVLAQQTLNPALRALWARARICDLDDQFAVAAAPRASQTPNPDELRARILETSLRFQVLSRFTAFVAVDRAEKVDGALTRVTQPVDAPAGWNFVSLSPSFSPPPASYGPPSAGLFGASQTPQGAPFGTFSGPCFGHPSPIFGGNHSSGFGASVTASREASTGFSNPSAFGPARKSTWGADSGEQNSPFGQKTSGTFGQGTGSAFGPTPAFGGGGALFGSTAAATWSGSAFGSPSPTFGSGTVTSGFGSTTAISGSARGSFFGATTPAFGWGNSHFGSTAASSGSGRSFFAATATGSVFGPPATTPTSSAFGSSAPTPNFGAPSSAPFGNPKLSGSPFGEPSPFTVLGNAPLPVQTSGSASVPAFGSSPFGSPAPGTHSASTGQTSGASPTGPNIFGASTGDDSGGSPFGGGFGFGGGSGGSLFEGAPLPSEDTESFSFEELRAAALAVKSGGSEVGGGSAAAAASAPQGFEAPVGTLADTVAVCLRTVRTLGTGGLSAAMVETVYEELVTHLKELVSRLDPGDQKRVLSGALCKVEASGPESKVDEFVLATLEYVLKRI</sequence>
<evidence type="ECO:0000256" key="1">
    <source>
        <dbReference type="SAM" id="MobiDB-lite"/>
    </source>
</evidence>
<dbReference type="STRING" id="105231.A0A1Y1IWB4"/>
<organism evidence="4 5">
    <name type="scientific">Klebsormidium nitens</name>
    <name type="common">Green alga</name>
    <name type="synonym">Ulothrix nitens</name>
    <dbReference type="NCBI Taxonomy" id="105231"/>
    <lineage>
        <taxon>Eukaryota</taxon>
        <taxon>Viridiplantae</taxon>
        <taxon>Streptophyta</taxon>
        <taxon>Klebsormidiophyceae</taxon>
        <taxon>Klebsormidiales</taxon>
        <taxon>Klebsormidiaceae</taxon>
        <taxon>Klebsormidium</taxon>
    </lineage>
</organism>
<evidence type="ECO:0000313" key="4">
    <source>
        <dbReference type="EMBL" id="GAQ92568.1"/>
    </source>
</evidence>
<feature type="region of interest" description="Disordered" evidence="1">
    <location>
        <begin position="1177"/>
        <end position="1212"/>
    </location>
</feature>
<feature type="region of interest" description="Disordered" evidence="1">
    <location>
        <begin position="1033"/>
        <end position="1080"/>
    </location>
</feature>
<feature type="region of interest" description="Disordered" evidence="1">
    <location>
        <begin position="1"/>
        <end position="24"/>
    </location>
</feature>
<feature type="region of interest" description="Disordered" evidence="1">
    <location>
        <begin position="1228"/>
        <end position="1284"/>
    </location>
</feature>
<feature type="compositionally biased region" description="Polar residues" evidence="1">
    <location>
        <begin position="1177"/>
        <end position="1189"/>
    </location>
</feature>
<dbReference type="Gene3D" id="3.40.50.410">
    <property type="entry name" value="von Willebrand factor, type A domain"/>
    <property type="match status" value="2"/>
</dbReference>
<feature type="compositionally biased region" description="Polar residues" evidence="1">
    <location>
        <begin position="1250"/>
        <end position="1264"/>
    </location>
</feature>
<evidence type="ECO:0000313" key="5">
    <source>
        <dbReference type="Proteomes" id="UP000054558"/>
    </source>
</evidence>
<dbReference type="Proteomes" id="UP000054558">
    <property type="component" value="Unassembled WGS sequence"/>
</dbReference>
<dbReference type="EMBL" id="DF238004">
    <property type="protein sequence ID" value="GAQ92568.1"/>
    <property type="molecule type" value="Genomic_DNA"/>
</dbReference>
<evidence type="ECO:0000259" key="3">
    <source>
        <dbReference type="PROSITE" id="PS51468"/>
    </source>
</evidence>
<feature type="domain" description="VWFA" evidence="2">
    <location>
        <begin position="327"/>
        <end position="373"/>
    </location>
</feature>
<reference evidence="4 5" key="1">
    <citation type="journal article" date="2014" name="Nat. Commun.">
        <title>Klebsormidium flaccidum genome reveals primary factors for plant terrestrial adaptation.</title>
        <authorList>
            <person name="Hori K."/>
            <person name="Maruyama F."/>
            <person name="Fujisawa T."/>
            <person name="Togashi T."/>
            <person name="Yamamoto N."/>
            <person name="Seo M."/>
            <person name="Sato S."/>
            <person name="Yamada T."/>
            <person name="Mori H."/>
            <person name="Tajima N."/>
            <person name="Moriyama T."/>
            <person name="Ikeuchi M."/>
            <person name="Watanabe M."/>
            <person name="Wada H."/>
            <person name="Kobayashi K."/>
            <person name="Saito M."/>
            <person name="Masuda T."/>
            <person name="Sasaki-Sekimoto Y."/>
            <person name="Mashiguchi K."/>
            <person name="Awai K."/>
            <person name="Shimojima M."/>
            <person name="Masuda S."/>
            <person name="Iwai M."/>
            <person name="Nobusawa T."/>
            <person name="Narise T."/>
            <person name="Kondo S."/>
            <person name="Saito H."/>
            <person name="Sato R."/>
            <person name="Murakawa M."/>
            <person name="Ihara Y."/>
            <person name="Oshima-Yamada Y."/>
            <person name="Ohtaka K."/>
            <person name="Satoh M."/>
            <person name="Sonobe K."/>
            <person name="Ishii M."/>
            <person name="Ohtani R."/>
            <person name="Kanamori-Sato M."/>
            <person name="Honoki R."/>
            <person name="Miyazaki D."/>
            <person name="Mochizuki H."/>
            <person name="Umetsu J."/>
            <person name="Higashi K."/>
            <person name="Shibata D."/>
            <person name="Kamiya Y."/>
            <person name="Sato N."/>
            <person name="Nakamura Y."/>
            <person name="Tabata S."/>
            <person name="Ida S."/>
            <person name="Kurokawa K."/>
            <person name="Ohta H."/>
        </authorList>
    </citation>
    <scope>NUCLEOTIDE SEQUENCE [LARGE SCALE GENOMIC DNA]</scope>
    <source>
        <strain evidence="4 5">NIES-2285</strain>
    </source>
</reference>
<dbReference type="PROSITE" id="PS51468">
    <property type="entry name" value="VIT"/>
    <property type="match status" value="1"/>
</dbReference>
<protein>
    <submittedName>
        <fullName evidence="4">Poly (ADP-ribose) polymerase</fullName>
    </submittedName>
</protein>
<accession>A0A1Y1IWB4</accession>
<keyword evidence="5" id="KW-1185">Reference proteome</keyword>